<dbReference type="Gene3D" id="3.40.250.10">
    <property type="entry name" value="Rhodanese-like domain"/>
    <property type="match status" value="1"/>
</dbReference>
<dbReference type="CDD" id="cd00158">
    <property type="entry name" value="RHOD"/>
    <property type="match status" value="1"/>
</dbReference>
<evidence type="ECO:0000259" key="1">
    <source>
        <dbReference type="PROSITE" id="PS50206"/>
    </source>
</evidence>
<name>A0A1H0YJE3_9ACTN</name>
<dbReference type="AlphaFoldDB" id="A0A1H0YJE3"/>
<gene>
    <name evidence="2" type="ORF">SAMN04489718_0496</name>
</gene>
<dbReference type="PANTHER" id="PTHR43031:SF17">
    <property type="entry name" value="SULFURTRANSFERASE YTWF-RELATED"/>
    <property type="match status" value="1"/>
</dbReference>
<proteinExistence type="predicted"/>
<dbReference type="InterPro" id="IPR050229">
    <property type="entry name" value="GlpE_sulfurtransferase"/>
</dbReference>
<protein>
    <submittedName>
        <fullName evidence="2">Rhodanese-related sulfurtransferase</fullName>
    </submittedName>
</protein>
<dbReference type="PROSITE" id="PS50206">
    <property type="entry name" value="RHODANESE_3"/>
    <property type="match status" value="1"/>
</dbReference>
<dbReference type="InterPro" id="IPR001763">
    <property type="entry name" value="Rhodanese-like_dom"/>
</dbReference>
<dbReference type="EMBL" id="FNKO01000001">
    <property type="protein sequence ID" value="SDQ15213.1"/>
    <property type="molecule type" value="Genomic_DNA"/>
</dbReference>
<dbReference type="RefSeq" id="WP_139186489.1">
    <property type="nucleotide sequence ID" value="NZ_FNKO01000001.1"/>
</dbReference>
<evidence type="ECO:0000313" key="2">
    <source>
        <dbReference type="EMBL" id="SDQ15213.1"/>
    </source>
</evidence>
<feature type="domain" description="Rhodanese" evidence="1">
    <location>
        <begin position="9"/>
        <end position="96"/>
    </location>
</feature>
<dbReference type="OrthoDB" id="9800872at2"/>
<dbReference type="SMART" id="SM00450">
    <property type="entry name" value="RHOD"/>
    <property type="match status" value="1"/>
</dbReference>
<accession>A0A1H0YJE3</accession>
<keyword evidence="2" id="KW-0808">Transferase</keyword>
<dbReference type="InterPro" id="IPR036873">
    <property type="entry name" value="Rhodanese-like_dom_sf"/>
</dbReference>
<organism evidence="2 3">
    <name type="scientific">Actinopolyspora saharensis</name>
    <dbReference type="NCBI Taxonomy" id="995062"/>
    <lineage>
        <taxon>Bacteria</taxon>
        <taxon>Bacillati</taxon>
        <taxon>Actinomycetota</taxon>
        <taxon>Actinomycetes</taxon>
        <taxon>Actinopolysporales</taxon>
        <taxon>Actinopolysporaceae</taxon>
        <taxon>Actinopolyspora</taxon>
    </lineage>
</organism>
<dbReference type="Proteomes" id="UP000199301">
    <property type="component" value="Unassembled WGS sequence"/>
</dbReference>
<dbReference type="STRING" id="995062.SAMN04489718_0496"/>
<dbReference type="PANTHER" id="PTHR43031">
    <property type="entry name" value="FAD-DEPENDENT OXIDOREDUCTASE"/>
    <property type="match status" value="1"/>
</dbReference>
<sequence>MEPKDLYEQRDQVQLIDVRESHEWQAGRIPGARWIPMNELPDRVGEVDGQRQVVTVCRSGSRSGEMAEFLSGRGYRAENLNGGIQAWAEQDLPVRTPDDEQPGKVV</sequence>
<dbReference type="Pfam" id="PF00581">
    <property type="entry name" value="Rhodanese"/>
    <property type="match status" value="1"/>
</dbReference>
<dbReference type="SUPFAM" id="SSF52821">
    <property type="entry name" value="Rhodanese/Cell cycle control phosphatase"/>
    <property type="match status" value="1"/>
</dbReference>
<reference evidence="3" key="1">
    <citation type="submission" date="2016-10" db="EMBL/GenBank/DDBJ databases">
        <authorList>
            <person name="Varghese N."/>
            <person name="Submissions S."/>
        </authorList>
    </citation>
    <scope>NUCLEOTIDE SEQUENCE [LARGE SCALE GENOMIC DNA]</scope>
    <source>
        <strain evidence="3">DSM 45459</strain>
    </source>
</reference>
<keyword evidence="3" id="KW-1185">Reference proteome</keyword>
<dbReference type="GO" id="GO:0016740">
    <property type="term" value="F:transferase activity"/>
    <property type="evidence" value="ECO:0007669"/>
    <property type="project" value="UniProtKB-KW"/>
</dbReference>
<evidence type="ECO:0000313" key="3">
    <source>
        <dbReference type="Proteomes" id="UP000199301"/>
    </source>
</evidence>